<protein>
    <recommendedName>
        <fullName evidence="5">GAF domain-containing protein</fullName>
    </recommendedName>
</protein>
<evidence type="ECO:0000259" key="2">
    <source>
        <dbReference type="Pfam" id="PF02518"/>
    </source>
</evidence>
<feature type="coiled-coil region" evidence="1">
    <location>
        <begin position="226"/>
        <end position="253"/>
    </location>
</feature>
<evidence type="ECO:0000259" key="3">
    <source>
        <dbReference type="Pfam" id="PF07568"/>
    </source>
</evidence>
<dbReference type="InterPro" id="IPR036890">
    <property type="entry name" value="HATPase_C_sf"/>
</dbReference>
<dbReference type="PANTHER" id="PTHR43065">
    <property type="entry name" value="SENSOR HISTIDINE KINASE"/>
    <property type="match status" value="1"/>
</dbReference>
<proteinExistence type="predicted"/>
<dbReference type="EMBL" id="BART01008445">
    <property type="protein sequence ID" value="GAG54206.1"/>
    <property type="molecule type" value="Genomic_DNA"/>
</dbReference>
<keyword evidence="1" id="KW-0175">Coiled coil</keyword>
<feature type="non-terminal residue" evidence="4">
    <location>
        <position position="1"/>
    </location>
</feature>
<feature type="domain" description="Signal transduction histidine kinase subgroup 2 dimerisation and phosphoacceptor" evidence="3">
    <location>
        <begin position="253"/>
        <end position="328"/>
    </location>
</feature>
<dbReference type="Gene3D" id="3.30.450.40">
    <property type="match status" value="1"/>
</dbReference>
<dbReference type="Pfam" id="PF07568">
    <property type="entry name" value="HisKA_2"/>
    <property type="match status" value="1"/>
</dbReference>
<sequence>PQLLIDHKVISGISVIIGDIKNPFGVLGIHTTVKSKFSQHDVNFIQSVANILANAINHKLSNEKIEHLNLVLQAIRDVNQLITQEKDRSRLLKNTCKKLTMTQGYDSCWIALLDDRKKLILSAQAGLGKDFELLKKQLKRGDLNECCRKALKKPGIIITKDSVSECFDCPFIGKEIENRVLSIRLEHAGHIYGVMSISLPLFLLESKEEHDLFQEVSSDIAFALHNIEIEAKRKNAEEKVRASLKEKEVMLQEIHHRVKNNLQIIISLLRLQARFIKDKEARELFKDSQSRIRSMAIIHEKLYRSEDFAQVNFAWYIQSFSTHLFQTYMVDSTKIKLNMDIDDIQIDINKAIPCGILLNELVSNSIKHAFPSGRKGQIKIRLKQTKAGRISLEVKDNGVGFPKNLDFRKP</sequence>
<dbReference type="InterPro" id="IPR011495">
    <property type="entry name" value="Sig_transdc_His_kin_sub2_dim/P"/>
</dbReference>
<feature type="domain" description="Histidine kinase/HSP90-like ATPase" evidence="2">
    <location>
        <begin position="357"/>
        <end position="404"/>
    </location>
</feature>
<reference evidence="4" key="1">
    <citation type="journal article" date="2014" name="Front. Microbiol.">
        <title>High frequency of phylogenetically diverse reductive dehalogenase-homologous genes in deep subseafloor sedimentary metagenomes.</title>
        <authorList>
            <person name="Kawai M."/>
            <person name="Futagami T."/>
            <person name="Toyoda A."/>
            <person name="Takaki Y."/>
            <person name="Nishi S."/>
            <person name="Hori S."/>
            <person name="Arai W."/>
            <person name="Tsubouchi T."/>
            <person name="Morono Y."/>
            <person name="Uchiyama I."/>
            <person name="Ito T."/>
            <person name="Fujiyama A."/>
            <person name="Inagaki F."/>
            <person name="Takami H."/>
        </authorList>
    </citation>
    <scope>NUCLEOTIDE SEQUENCE</scope>
    <source>
        <strain evidence="4">Expedition CK06-06</strain>
    </source>
</reference>
<dbReference type="SUPFAM" id="SSF55781">
    <property type="entry name" value="GAF domain-like"/>
    <property type="match status" value="2"/>
</dbReference>
<comment type="caution">
    <text evidence="4">The sequence shown here is derived from an EMBL/GenBank/DDBJ whole genome shotgun (WGS) entry which is preliminary data.</text>
</comment>
<evidence type="ECO:0000256" key="1">
    <source>
        <dbReference type="SAM" id="Coils"/>
    </source>
</evidence>
<name>X1A1N2_9ZZZZ</name>
<accession>X1A1N2</accession>
<dbReference type="InterPro" id="IPR003594">
    <property type="entry name" value="HATPase_dom"/>
</dbReference>
<feature type="non-terminal residue" evidence="4">
    <location>
        <position position="410"/>
    </location>
</feature>
<evidence type="ECO:0008006" key="5">
    <source>
        <dbReference type="Google" id="ProtNLM"/>
    </source>
</evidence>
<dbReference type="AlphaFoldDB" id="X1A1N2"/>
<gene>
    <name evidence="4" type="ORF">S01H4_18996</name>
</gene>
<dbReference type="PANTHER" id="PTHR43065:SF23">
    <property type="entry name" value="SENSOR HISTIDINE KINASE PDTAS"/>
    <property type="match status" value="1"/>
</dbReference>
<organism evidence="4">
    <name type="scientific">marine sediment metagenome</name>
    <dbReference type="NCBI Taxonomy" id="412755"/>
    <lineage>
        <taxon>unclassified sequences</taxon>
        <taxon>metagenomes</taxon>
        <taxon>ecological metagenomes</taxon>
    </lineage>
</organism>
<dbReference type="Pfam" id="PF02518">
    <property type="entry name" value="HATPase_c"/>
    <property type="match status" value="1"/>
</dbReference>
<dbReference type="SUPFAM" id="SSF55874">
    <property type="entry name" value="ATPase domain of HSP90 chaperone/DNA topoisomerase II/histidine kinase"/>
    <property type="match status" value="1"/>
</dbReference>
<dbReference type="InterPro" id="IPR029016">
    <property type="entry name" value="GAF-like_dom_sf"/>
</dbReference>
<evidence type="ECO:0000313" key="4">
    <source>
        <dbReference type="EMBL" id="GAG54206.1"/>
    </source>
</evidence>
<dbReference type="Gene3D" id="3.30.565.10">
    <property type="entry name" value="Histidine kinase-like ATPase, C-terminal domain"/>
    <property type="match status" value="1"/>
</dbReference>